<dbReference type="PANTHER" id="PTHR10328:SF3">
    <property type="entry name" value="PROTEIN MAX"/>
    <property type="match status" value="1"/>
</dbReference>
<keyword evidence="9" id="KW-1185">Reference proteome</keyword>
<dbReference type="GO" id="GO:0046983">
    <property type="term" value="F:protein dimerization activity"/>
    <property type="evidence" value="ECO:0007669"/>
    <property type="project" value="InterPro"/>
</dbReference>
<dbReference type="InterPro" id="IPR011598">
    <property type="entry name" value="bHLH_dom"/>
</dbReference>
<evidence type="ECO:0000256" key="3">
    <source>
        <dbReference type="ARBA" id="ARBA00023159"/>
    </source>
</evidence>
<evidence type="ECO:0000256" key="5">
    <source>
        <dbReference type="ARBA" id="ARBA00023242"/>
    </source>
</evidence>
<gene>
    <name evidence="8" type="ORF">GGX14DRAFT_667151</name>
</gene>
<dbReference type="InterPro" id="IPR036638">
    <property type="entry name" value="HLH_DNA-bd_sf"/>
</dbReference>
<dbReference type="GO" id="GO:0045944">
    <property type="term" value="P:positive regulation of transcription by RNA polymerase II"/>
    <property type="evidence" value="ECO:0007669"/>
    <property type="project" value="TreeGrafter"/>
</dbReference>
<dbReference type="Proteomes" id="UP001219525">
    <property type="component" value="Unassembled WGS sequence"/>
</dbReference>
<dbReference type="PROSITE" id="PS50888">
    <property type="entry name" value="BHLH"/>
    <property type="match status" value="1"/>
</dbReference>
<feature type="region of interest" description="Disordered" evidence="6">
    <location>
        <begin position="163"/>
        <end position="294"/>
    </location>
</feature>
<feature type="region of interest" description="Disordered" evidence="6">
    <location>
        <begin position="39"/>
        <end position="58"/>
    </location>
</feature>
<dbReference type="SUPFAM" id="SSF47459">
    <property type="entry name" value="HLH, helix-loop-helix DNA-binding domain"/>
    <property type="match status" value="1"/>
</dbReference>
<evidence type="ECO:0000256" key="4">
    <source>
        <dbReference type="ARBA" id="ARBA00023163"/>
    </source>
</evidence>
<evidence type="ECO:0000256" key="1">
    <source>
        <dbReference type="ARBA" id="ARBA00023015"/>
    </source>
</evidence>
<accession>A0AAD6V287</accession>
<dbReference type="Gene3D" id="4.10.280.10">
    <property type="entry name" value="Helix-loop-helix DNA-binding domain"/>
    <property type="match status" value="1"/>
</dbReference>
<keyword evidence="1" id="KW-0805">Transcription regulation</keyword>
<feature type="compositionally biased region" description="Low complexity" evidence="6">
    <location>
        <begin position="250"/>
        <end position="270"/>
    </location>
</feature>
<dbReference type="GO" id="GO:0003700">
    <property type="term" value="F:DNA-binding transcription factor activity"/>
    <property type="evidence" value="ECO:0007669"/>
    <property type="project" value="TreeGrafter"/>
</dbReference>
<dbReference type="AlphaFoldDB" id="A0AAD6V287"/>
<dbReference type="EMBL" id="JARJCW010000075">
    <property type="protein sequence ID" value="KAJ7197940.1"/>
    <property type="molecule type" value="Genomic_DNA"/>
</dbReference>
<reference evidence="8" key="1">
    <citation type="submission" date="2023-03" db="EMBL/GenBank/DDBJ databases">
        <title>Massive genome expansion in bonnet fungi (Mycena s.s.) driven by repeated elements and novel gene families across ecological guilds.</title>
        <authorList>
            <consortium name="Lawrence Berkeley National Laboratory"/>
            <person name="Harder C.B."/>
            <person name="Miyauchi S."/>
            <person name="Viragh M."/>
            <person name="Kuo A."/>
            <person name="Thoen E."/>
            <person name="Andreopoulos B."/>
            <person name="Lu D."/>
            <person name="Skrede I."/>
            <person name="Drula E."/>
            <person name="Henrissat B."/>
            <person name="Morin E."/>
            <person name="Kohler A."/>
            <person name="Barry K."/>
            <person name="LaButti K."/>
            <person name="Morin E."/>
            <person name="Salamov A."/>
            <person name="Lipzen A."/>
            <person name="Mereny Z."/>
            <person name="Hegedus B."/>
            <person name="Baldrian P."/>
            <person name="Stursova M."/>
            <person name="Weitz H."/>
            <person name="Taylor A."/>
            <person name="Grigoriev I.V."/>
            <person name="Nagy L.G."/>
            <person name="Martin F."/>
            <person name="Kauserud H."/>
        </authorList>
    </citation>
    <scope>NUCLEOTIDE SEQUENCE</scope>
    <source>
        <strain evidence="8">9144</strain>
    </source>
</reference>
<feature type="compositionally biased region" description="Gly residues" evidence="6">
    <location>
        <begin position="175"/>
        <end position="184"/>
    </location>
</feature>
<name>A0AAD6V287_9AGAR</name>
<proteinExistence type="predicted"/>
<feature type="region of interest" description="Disordered" evidence="6">
    <location>
        <begin position="1"/>
        <end position="26"/>
    </location>
</feature>
<dbReference type="GO" id="GO:0003677">
    <property type="term" value="F:DNA binding"/>
    <property type="evidence" value="ECO:0007669"/>
    <property type="project" value="UniProtKB-KW"/>
</dbReference>
<evidence type="ECO:0000313" key="8">
    <source>
        <dbReference type="EMBL" id="KAJ7197940.1"/>
    </source>
</evidence>
<comment type="caution">
    <text evidence="8">The sequence shown here is derived from an EMBL/GenBank/DDBJ whole genome shotgun (WGS) entry which is preliminary data.</text>
</comment>
<protein>
    <recommendedName>
        <fullName evidence="7">BHLH domain-containing protein</fullName>
    </recommendedName>
</protein>
<feature type="compositionally biased region" description="Basic and acidic residues" evidence="6">
    <location>
        <begin position="47"/>
        <end position="58"/>
    </location>
</feature>
<evidence type="ECO:0000256" key="2">
    <source>
        <dbReference type="ARBA" id="ARBA00023125"/>
    </source>
</evidence>
<sequence>MTAPREAQQEESLPMSPVQPEPGSSTFIFDAVSGALISQRPSQRPRNIAERRASHNAVERQRRDTLNGRFLELAALLPPLDTLRRPSKASIVRMSMVHIRAGHRHRALAAEQLRALAAECDALRAEANYWLERAGGLAPLPTSARGEAFDALLAELEQIDSQQAGDNDDDDGYHSDGGGGGGGGDTHRSPDGLHNVRPQQRTAPHDQGYQSPHLAPQFNSPFAYNVSPPTPPWDIGAGHGGAAQPWPYGHHTAPHSTPASSAPAAHASAPQHLSHARVHPRGRGATLTTDHPVAPTRGAVTAVAHLHPPADPYHPRCTPGPPLQHPQAVSHMPVCAYAPPGLLMLAADRDTEPHQRVPIAMPHPHAARDGELPVVPQWEYYPEAHRRSSIRQNSWTLRSRSALMPASRGRTNAHYPEALYSLQRVENWTLRSVV</sequence>
<dbReference type="GO" id="GO:0090575">
    <property type="term" value="C:RNA polymerase II transcription regulator complex"/>
    <property type="evidence" value="ECO:0007669"/>
    <property type="project" value="TreeGrafter"/>
</dbReference>
<keyword evidence="5" id="KW-0539">Nucleus</keyword>
<keyword evidence="3" id="KW-0010">Activator</keyword>
<evidence type="ECO:0000259" key="7">
    <source>
        <dbReference type="PROSITE" id="PS50888"/>
    </source>
</evidence>
<dbReference type="PANTHER" id="PTHR10328">
    <property type="entry name" value="PROTEIN MAX MYC-ASSOCIATED FACTOR X"/>
    <property type="match status" value="1"/>
</dbReference>
<dbReference type="SMART" id="SM00353">
    <property type="entry name" value="HLH"/>
    <property type="match status" value="1"/>
</dbReference>
<organism evidence="8 9">
    <name type="scientific">Mycena pura</name>
    <dbReference type="NCBI Taxonomy" id="153505"/>
    <lineage>
        <taxon>Eukaryota</taxon>
        <taxon>Fungi</taxon>
        <taxon>Dikarya</taxon>
        <taxon>Basidiomycota</taxon>
        <taxon>Agaricomycotina</taxon>
        <taxon>Agaricomycetes</taxon>
        <taxon>Agaricomycetidae</taxon>
        <taxon>Agaricales</taxon>
        <taxon>Marasmiineae</taxon>
        <taxon>Mycenaceae</taxon>
        <taxon>Mycena</taxon>
    </lineage>
</organism>
<evidence type="ECO:0000256" key="6">
    <source>
        <dbReference type="SAM" id="MobiDB-lite"/>
    </source>
</evidence>
<dbReference type="Pfam" id="PF00010">
    <property type="entry name" value="HLH"/>
    <property type="match status" value="1"/>
</dbReference>
<feature type="domain" description="BHLH" evidence="7">
    <location>
        <begin position="50"/>
        <end position="102"/>
    </location>
</feature>
<evidence type="ECO:0000313" key="9">
    <source>
        <dbReference type="Proteomes" id="UP001219525"/>
    </source>
</evidence>
<keyword evidence="4" id="KW-0804">Transcription</keyword>
<keyword evidence="2" id="KW-0238">DNA-binding</keyword>